<feature type="domain" description="UBZ3-type" evidence="12">
    <location>
        <begin position="533"/>
        <end position="568"/>
    </location>
</feature>
<keyword evidence="14" id="KW-1185">Reference proteome</keyword>
<dbReference type="Gene3D" id="3.40.1170.60">
    <property type="match status" value="1"/>
</dbReference>
<dbReference type="OMA" id="QVEQIRC"/>
<dbReference type="SUPFAM" id="SSF100879">
    <property type="entry name" value="Lesion bypass DNA polymerase (Y-family), little finger domain"/>
    <property type="match status" value="1"/>
</dbReference>
<dbReference type="KEGG" id="ago:AGOS_AAR136W"/>
<dbReference type="GO" id="GO:0005739">
    <property type="term" value="C:mitochondrion"/>
    <property type="evidence" value="ECO:0007669"/>
    <property type="project" value="EnsemblFungi"/>
</dbReference>
<dbReference type="Gene3D" id="3.30.1490.100">
    <property type="entry name" value="DNA polymerase, Y-family, little finger domain"/>
    <property type="match status" value="1"/>
</dbReference>
<dbReference type="GO" id="GO:0003684">
    <property type="term" value="F:damaged DNA binding"/>
    <property type="evidence" value="ECO:0007669"/>
    <property type="project" value="InterPro"/>
</dbReference>
<evidence type="ECO:0000256" key="1">
    <source>
        <dbReference type="ARBA" id="ARBA00004123"/>
    </source>
</evidence>
<protein>
    <recommendedName>
        <fullName evidence="9">DNA polymerase eta</fullName>
    </recommendedName>
</protein>
<dbReference type="GO" id="GO:0035861">
    <property type="term" value="C:site of double-strand break"/>
    <property type="evidence" value="ECO:0000318"/>
    <property type="project" value="GO_Central"/>
</dbReference>
<evidence type="ECO:0000256" key="6">
    <source>
        <dbReference type="ARBA" id="ARBA00022833"/>
    </source>
</evidence>
<dbReference type="Gene3D" id="1.10.150.20">
    <property type="entry name" value="5' to 3' exonuclease, C-terminal subdomain"/>
    <property type="match status" value="1"/>
</dbReference>
<dbReference type="HOGENOM" id="CLU_012348_7_3_1"/>
<dbReference type="eggNOG" id="KOG2095">
    <property type="taxonomic scope" value="Eukaryota"/>
</dbReference>
<dbReference type="InParanoid" id="Q75EE5"/>
<dbReference type="Proteomes" id="UP000000591">
    <property type="component" value="Chromosome I"/>
</dbReference>
<dbReference type="FunFam" id="3.40.1170.60:FF:000008">
    <property type="entry name" value="DNA polymerase eta subunit"/>
    <property type="match status" value="1"/>
</dbReference>
<dbReference type="InterPro" id="IPR036775">
    <property type="entry name" value="DNA_pol_Y-fam_lit_finger_sf"/>
</dbReference>
<dbReference type="Gene3D" id="3.30.70.270">
    <property type="match status" value="1"/>
</dbReference>
<evidence type="ECO:0000313" key="14">
    <source>
        <dbReference type="Proteomes" id="UP000000591"/>
    </source>
</evidence>
<proteinExistence type="predicted"/>
<feature type="region of interest" description="Disordered" evidence="10">
    <location>
        <begin position="583"/>
        <end position="617"/>
    </location>
</feature>
<dbReference type="GO" id="GO:0042276">
    <property type="term" value="P:error-prone translesion synthesis"/>
    <property type="evidence" value="ECO:0000318"/>
    <property type="project" value="GO_Central"/>
</dbReference>
<evidence type="ECO:0000256" key="8">
    <source>
        <dbReference type="ARBA" id="ARBA00023242"/>
    </source>
</evidence>
<sequence length="617" mass="67603">MSSFYWRDLLAINSSHATHLSPLACVAHIDVNAFFAQVEQVRCGYGKDDPVVCVQWSSVIAVSYACRKYGITRLDSVAEAMKKCPTLIPIHTAVFKKGEDFWQYHDGYGPWNTDPSRQLDPAIHKVALDPYRRESRKLLKMIQKRCPIVEKASIDEVFVDLGPQCFAQLLLGDDGAEFQELRRLFVEGSYSLDEPLPPLPRSVKLQFAGDVYGADAERTSFLDWDDVIMCLGSRLALALRQEVEDALGYTTSCGVSRTKSVSKLASNYRKPNAQTIVRNAAVETFLDQGGFELPSFWTLGGAIGKELLDLLELPPAGSIPALRALCPESPEQLHACLLRRIRDRPLPHDAAPYLIDEQAAEALATKLFYLVRGTHCVPVNPRPTVSSMTSRKNMRGNACKSLADCHPWLEVFSAELAGRLQDLHQEYDRIYLPRTLTVAAQGRAHQRVSRSTGLHAPTANVTALTLLKAGARLVNELDERFCGADMYPLSALSMSLANFDVLQPGKTIVDLLPRAPATPPSPPARAASPASLPAAAAAACPQCRAPLPSQRALQVHLDGHLAQKLSDSLNGVSDASALSYGERRLLLRPKHGGPAAPKKQRRTTKDIASYFGPTGQP</sequence>
<evidence type="ECO:0000256" key="10">
    <source>
        <dbReference type="SAM" id="MobiDB-lite"/>
    </source>
</evidence>
<dbReference type="GO" id="GO:0006281">
    <property type="term" value="P:DNA repair"/>
    <property type="evidence" value="ECO:0007669"/>
    <property type="project" value="UniProtKB-KW"/>
</dbReference>
<dbReference type="GO" id="GO:0008270">
    <property type="term" value="F:zinc ion binding"/>
    <property type="evidence" value="ECO:0007669"/>
    <property type="project" value="UniProtKB-KW"/>
</dbReference>
<evidence type="ECO:0000256" key="4">
    <source>
        <dbReference type="ARBA" id="ARBA00022763"/>
    </source>
</evidence>
<dbReference type="InterPro" id="IPR043502">
    <property type="entry name" value="DNA/RNA_pol_sf"/>
</dbReference>
<dbReference type="GO" id="GO:0009314">
    <property type="term" value="P:response to radiation"/>
    <property type="evidence" value="ECO:0000318"/>
    <property type="project" value="GO_Central"/>
</dbReference>
<dbReference type="PANTHER" id="PTHR45873">
    <property type="entry name" value="DNA POLYMERASE ETA"/>
    <property type="match status" value="1"/>
</dbReference>
<dbReference type="PROSITE" id="PS51907">
    <property type="entry name" value="ZF_UBZ3"/>
    <property type="match status" value="1"/>
</dbReference>
<keyword evidence="5" id="KW-0863">Zinc-finger</keyword>
<feature type="domain" description="UmuC" evidence="11">
    <location>
        <begin position="26"/>
        <end position="300"/>
    </location>
</feature>
<evidence type="ECO:0000259" key="12">
    <source>
        <dbReference type="PROSITE" id="PS51907"/>
    </source>
</evidence>
<name>Q75EE5_EREGS</name>
<gene>
    <name evidence="13" type="ORF">AGOS_AAR136W</name>
</gene>
<dbReference type="InterPro" id="IPR001126">
    <property type="entry name" value="UmuC"/>
</dbReference>
<keyword evidence="4" id="KW-0227">DNA damage</keyword>
<accession>Q75EE5</accession>
<dbReference type="GO" id="GO:0005657">
    <property type="term" value="C:replication fork"/>
    <property type="evidence" value="ECO:0000318"/>
    <property type="project" value="GO_Central"/>
</dbReference>
<dbReference type="PROSITE" id="PS00028">
    <property type="entry name" value="ZINC_FINGER_C2H2_1"/>
    <property type="match status" value="1"/>
</dbReference>
<dbReference type="STRING" id="284811.Q75EE5"/>
<dbReference type="SUPFAM" id="SSF56672">
    <property type="entry name" value="DNA/RNA polymerases"/>
    <property type="match status" value="1"/>
</dbReference>
<dbReference type="FunCoup" id="Q75EE5">
    <property type="interactions" value="638"/>
</dbReference>
<dbReference type="GO" id="GO:0007064">
    <property type="term" value="P:mitotic sister chromatid cohesion"/>
    <property type="evidence" value="ECO:0007669"/>
    <property type="project" value="EnsemblFungi"/>
</dbReference>
<evidence type="ECO:0000313" key="13">
    <source>
        <dbReference type="EMBL" id="AAS50502.2"/>
    </source>
</evidence>
<dbReference type="InterPro" id="IPR041298">
    <property type="entry name" value="UBZ3"/>
</dbReference>
<organism evidence="13 14">
    <name type="scientific">Eremothecium gossypii (strain ATCC 10895 / CBS 109.51 / FGSC 9923 / NRRL Y-1056)</name>
    <name type="common">Yeast</name>
    <name type="synonym">Ashbya gossypii</name>
    <dbReference type="NCBI Taxonomy" id="284811"/>
    <lineage>
        <taxon>Eukaryota</taxon>
        <taxon>Fungi</taxon>
        <taxon>Dikarya</taxon>
        <taxon>Ascomycota</taxon>
        <taxon>Saccharomycotina</taxon>
        <taxon>Saccharomycetes</taxon>
        <taxon>Saccharomycetales</taxon>
        <taxon>Saccharomycetaceae</taxon>
        <taxon>Eremothecium</taxon>
    </lineage>
</organism>
<dbReference type="GO" id="GO:0007059">
    <property type="term" value="P:chromosome segregation"/>
    <property type="evidence" value="ECO:0007669"/>
    <property type="project" value="EnsemblFungi"/>
</dbReference>
<evidence type="ECO:0000256" key="5">
    <source>
        <dbReference type="ARBA" id="ARBA00022771"/>
    </source>
</evidence>
<evidence type="ECO:0000256" key="2">
    <source>
        <dbReference type="ARBA" id="ARBA00022679"/>
    </source>
</evidence>
<dbReference type="GO" id="GO:0003887">
    <property type="term" value="F:DNA-directed DNA polymerase activity"/>
    <property type="evidence" value="ECO:0000318"/>
    <property type="project" value="GO_Central"/>
</dbReference>
<dbReference type="OrthoDB" id="5723at2759"/>
<dbReference type="PANTHER" id="PTHR45873:SF1">
    <property type="entry name" value="DNA POLYMERASE ETA"/>
    <property type="match status" value="1"/>
</dbReference>
<dbReference type="GO" id="GO:0070987">
    <property type="term" value="P:error-free translesion synthesis"/>
    <property type="evidence" value="ECO:0007669"/>
    <property type="project" value="EnsemblFungi"/>
</dbReference>
<dbReference type="PROSITE" id="PS50173">
    <property type="entry name" value="UMUC"/>
    <property type="match status" value="1"/>
</dbReference>
<dbReference type="EMBL" id="AE016814">
    <property type="protein sequence ID" value="AAS50502.2"/>
    <property type="molecule type" value="Genomic_DNA"/>
</dbReference>
<keyword evidence="8" id="KW-0539">Nucleus</keyword>
<reference evidence="14" key="2">
    <citation type="journal article" date="2013" name="G3 (Bethesda)">
        <title>Genomes of Ashbya fungi isolated from insects reveal four mating-type loci, numerous translocations, lack of transposons, and distinct gene duplications.</title>
        <authorList>
            <person name="Dietrich F.S."/>
            <person name="Voegeli S."/>
            <person name="Kuo S."/>
            <person name="Philippsen P."/>
        </authorList>
    </citation>
    <scope>GENOME REANNOTATION</scope>
    <source>
        <strain evidence="14">ATCC 10895 / CBS 109.51 / FGSC 9923 / NRRL Y-1056</strain>
    </source>
</reference>
<dbReference type="RefSeq" id="NP_982678.2">
    <property type="nucleotide sequence ID" value="NM_208031.2"/>
</dbReference>
<reference evidence="13 14" key="1">
    <citation type="journal article" date="2004" name="Science">
        <title>The Ashbya gossypii genome as a tool for mapping the ancient Saccharomyces cerevisiae genome.</title>
        <authorList>
            <person name="Dietrich F.S."/>
            <person name="Voegeli S."/>
            <person name="Brachat S."/>
            <person name="Lerch A."/>
            <person name="Gates K."/>
            <person name="Steiner S."/>
            <person name="Mohr C."/>
            <person name="Pohlmann R."/>
            <person name="Luedi P."/>
            <person name="Choi S."/>
            <person name="Wing R.A."/>
            <person name="Flavier A."/>
            <person name="Gaffney T.D."/>
            <person name="Philippsen P."/>
        </authorList>
    </citation>
    <scope>NUCLEOTIDE SEQUENCE [LARGE SCALE GENOMIC DNA]</scope>
    <source>
        <strain evidence="14">ATCC 10895 / CBS 109.51 / FGSC 9923 / NRRL Y-1056</strain>
    </source>
</reference>
<keyword evidence="3" id="KW-0479">Metal-binding</keyword>
<evidence type="ECO:0000256" key="9">
    <source>
        <dbReference type="ARBA" id="ARBA00044975"/>
    </source>
</evidence>
<dbReference type="InterPro" id="IPR013087">
    <property type="entry name" value="Znf_C2H2_type"/>
</dbReference>
<dbReference type="InterPro" id="IPR017961">
    <property type="entry name" value="DNA_pol_Y-fam_little_finger"/>
</dbReference>
<dbReference type="InterPro" id="IPR043128">
    <property type="entry name" value="Rev_trsase/Diguanyl_cyclase"/>
</dbReference>
<evidence type="ECO:0000256" key="7">
    <source>
        <dbReference type="ARBA" id="ARBA00023204"/>
    </source>
</evidence>
<keyword evidence="6" id="KW-0862">Zinc</keyword>
<comment type="subcellular location">
    <subcellularLocation>
        <location evidence="1">Nucleus</location>
    </subcellularLocation>
</comment>
<dbReference type="GO" id="GO:0005634">
    <property type="term" value="C:nucleus"/>
    <property type="evidence" value="ECO:0000318"/>
    <property type="project" value="GO_Central"/>
</dbReference>
<dbReference type="CDD" id="cd01702">
    <property type="entry name" value="PolY_Pol_eta"/>
    <property type="match status" value="1"/>
</dbReference>
<dbReference type="PIRSF" id="PIRSF036603">
    <property type="entry name" value="DPol_eta"/>
    <property type="match status" value="1"/>
</dbReference>
<dbReference type="Pfam" id="PF11799">
    <property type="entry name" value="IMS_C"/>
    <property type="match status" value="1"/>
</dbReference>
<dbReference type="GeneID" id="4618631"/>
<evidence type="ECO:0000259" key="11">
    <source>
        <dbReference type="PROSITE" id="PS50173"/>
    </source>
</evidence>
<keyword evidence="2" id="KW-0808">Transferase</keyword>
<keyword evidence="7" id="KW-0234">DNA repair</keyword>
<dbReference type="InterPro" id="IPR052230">
    <property type="entry name" value="DNA_polymerase_eta"/>
</dbReference>
<evidence type="ECO:0000256" key="3">
    <source>
        <dbReference type="ARBA" id="ARBA00022723"/>
    </source>
</evidence>
<dbReference type="Pfam" id="PF00817">
    <property type="entry name" value="IMS"/>
    <property type="match status" value="1"/>
</dbReference>
<dbReference type="AlphaFoldDB" id="Q75EE5"/>